<dbReference type="WBParaSite" id="Gr19_v10_g17261.t1">
    <property type="protein sequence ID" value="Gr19_v10_g17261.t1"/>
    <property type="gene ID" value="Gr19_v10_g17261"/>
</dbReference>
<evidence type="ECO:0000256" key="11">
    <source>
        <dbReference type="SAM" id="SignalP"/>
    </source>
</evidence>
<evidence type="ECO:0000256" key="6">
    <source>
        <dbReference type="ARBA" id="ARBA00023098"/>
    </source>
</evidence>
<feature type="domain" description="Partial AB-hydrolase lipase" evidence="12">
    <location>
        <begin position="42"/>
        <end position="106"/>
    </location>
</feature>
<feature type="active site" description="Charge relay system" evidence="10">
    <location>
        <position position="388"/>
    </location>
</feature>
<evidence type="ECO:0000313" key="14">
    <source>
        <dbReference type="WBParaSite" id="Gr19_v10_g17261.t1"/>
    </source>
</evidence>
<keyword evidence="4 9" id="KW-0378">Hydrolase</keyword>
<evidence type="ECO:0000256" key="5">
    <source>
        <dbReference type="ARBA" id="ARBA00022963"/>
    </source>
</evidence>
<evidence type="ECO:0000256" key="8">
    <source>
        <dbReference type="ARBA" id="ARBA00023228"/>
    </source>
</evidence>
<evidence type="ECO:0000259" key="12">
    <source>
        <dbReference type="Pfam" id="PF04083"/>
    </source>
</evidence>
<evidence type="ECO:0000313" key="13">
    <source>
        <dbReference type="Proteomes" id="UP000887572"/>
    </source>
</evidence>
<dbReference type="AlphaFoldDB" id="A0A914HGY1"/>
<reference evidence="14" key="1">
    <citation type="submission" date="2022-11" db="UniProtKB">
        <authorList>
            <consortium name="WormBaseParasite"/>
        </authorList>
    </citation>
    <scope>IDENTIFICATION</scope>
</reference>
<evidence type="ECO:0000256" key="4">
    <source>
        <dbReference type="ARBA" id="ARBA00022801"/>
    </source>
</evidence>
<comment type="subcellular location">
    <subcellularLocation>
        <location evidence="1">Lysosome lumen</location>
    </subcellularLocation>
</comment>
<dbReference type="Proteomes" id="UP000887572">
    <property type="component" value="Unplaced"/>
</dbReference>
<dbReference type="Gene3D" id="3.40.50.1820">
    <property type="entry name" value="alpha/beta hydrolase"/>
    <property type="match status" value="1"/>
</dbReference>
<feature type="chain" id="PRO_5038045617" description="Lipase" evidence="11">
    <location>
        <begin position="28"/>
        <end position="423"/>
    </location>
</feature>
<keyword evidence="13" id="KW-1185">Reference proteome</keyword>
<keyword evidence="6" id="KW-0443">Lipid metabolism</keyword>
<evidence type="ECO:0000256" key="7">
    <source>
        <dbReference type="ARBA" id="ARBA00023180"/>
    </source>
</evidence>
<proteinExistence type="inferred from homology"/>
<dbReference type="Pfam" id="PF04083">
    <property type="entry name" value="Abhydro_lipase"/>
    <property type="match status" value="1"/>
</dbReference>
<keyword evidence="8" id="KW-0458">Lysosome</keyword>
<dbReference type="GO" id="GO:0016042">
    <property type="term" value="P:lipid catabolic process"/>
    <property type="evidence" value="ECO:0007669"/>
    <property type="project" value="UniProtKB-KW"/>
</dbReference>
<evidence type="ECO:0000256" key="1">
    <source>
        <dbReference type="ARBA" id="ARBA00004227"/>
    </source>
</evidence>
<protein>
    <recommendedName>
        <fullName evidence="9">Lipase</fullName>
    </recommendedName>
</protein>
<evidence type="ECO:0000256" key="3">
    <source>
        <dbReference type="ARBA" id="ARBA00022729"/>
    </source>
</evidence>
<keyword evidence="7" id="KW-0325">Glycoprotein</keyword>
<dbReference type="GO" id="GO:0016788">
    <property type="term" value="F:hydrolase activity, acting on ester bonds"/>
    <property type="evidence" value="ECO:0007669"/>
    <property type="project" value="InterPro"/>
</dbReference>
<dbReference type="GO" id="GO:0043202">
    <property type="term" value="C:lysosomal lumen"/>
    <property type="evidence" value="ECO:0007669"/>
    <property type="project" value="UniProtKB-SubCell"/>
</dbReference>
<evidence type="ECO:0000256" key="9">
    <source>
        <dbReference type="PIRNR" id="PIRNR000862"/>
    </source>
</evidence>
<dbReference type="InterPro" id="IPR029058">
    <property type="entry name" value="AB_hydrolase_fold"/>
</dbReference>
<evidence type="ECO:0000256" key="10">
    <source>
        <dbReference type="PIRSR" id="PIRSR000862-1"/>
    </source>
</evidence>
<keyword evidence="5 9" id="KW-0442">Lipid degradation</keyword>
<name>A0A914HGY1_GLORO</name>
<dbReference type="FunFam" id="3.40.50.1820:FF:000021">
    <property type="entry name" value="Lipase"/>
    <property type="match status" value="1"/>
</dbReference>
<evidence type="ECO:0000256" key="2">
    <source>
        <dbReference type="ARBA" id="ARBA00010701"/>
    </source>
</evidence>
<dbReference type="PIRSF" id="PIRSF000862">
    <property type="entry name" value="Steryl_ester_lip"/>
    <property type="match status" value="1"/>
</dbReference>
<sequence length="423" mass="48575">MCCANFVPRGVLLLILLLSLFLSPALPFPSDQRLPEESLTTPELIAYWGYPVEVHRVTTEDGYVLQLHRIPFGRSENSSVLYSSPRPVFFLQHGLLSSSADWVTNLPNQSLAFILADAGFDVWLGNVRGNFYSDAHVNWTKLERKFWKFTWDEMASKDLPTMVAKTLKVSGQNDLYYVGHSQGTAIMFAKLASENGTFPKKIRKFFALAPVASVKYIDGLIAFLGRYFGRDLWALRFVFGTHDFLPHNWMTTMFARIVCGLSWRNILCENVVFQIGGPESNQFNQSRLMVYAEHTPAGTSTWNILHWAQMRNSGKMQKFDFGSKETNRQHYGQETPPVYNLSRIAVPTYLYYSEADWLADARDIEETILRSVPPQFIKKALKLPDFNHFDFVWGMLAPDKIYRQITETAKRHEKSIGRRHFGQ</sequence>
<feature type="active site" description="Nucleophile" evidence="10">
    <location>
        <position position="181"/>
    </location>
</feature>
<feature type="signal peptide" evidence="11">
    <location>
        <begin position="1"/>
        <end position="27"/>
    </location>
</feature>
<dbReference type="PANTHER" id="PTHR11005">
    <property type="entry name" value="LYSOSOMAL ACID LIPASE-RELATED"/>
    <property type="match status" value="1"/>
</dbReference>
<comment type="similarity">
    <text evidence="2 9">Belongs to the AB hydrolase superfamily. Lipase family.</text>
</comment>
<feature type="active site" description="Charge relay system" evidence="10">
    <location>
        <position position="356"/>
    </location>
</feature>
<dbReference type="SUPFAM" id="SSF53474">
    <property type="entry name" value="alpha/beta-Hydrolases"/>
    <property type="match status" value="1"/>
</dbReference>
<accession>A0A914HGY1</accession>
<organism evidence="13 14">
    <name type="scientific">Globodera rostochiensis</name>
    <name type="common">Golden nematode worm</name>
    <name type="synonym">Heterodera rostochiensis</name>
    <dbReference type="NCBI Taxonomy" id="31243"/>
    <lineage>
        <taxon>Eukaryota</taxon>
        <taxon>Metazoa</taxon>
        <taxon>Ecdysozoa</taxon>
        <taxon>Nematoda</taxon>
        <taxon>Chromadorea</taxon>
        <taxon>Rhabditida</taxon>
        <taxon>Tylenchina</taxon>
        <taxon>Tylenchomorpha</taxon>
        <taxon>Tylenchoidea</taxon>
        <taxon>Heteroderidae</taxon>
        <taxon>Heteroderinae</taxon>
        <taxon>Globodera</taxon>
    </lineage>
</organism>
<keyword evidence="3 11" id="KW-0732">Signal</keyword>
<dbReference type="InterPro" id="IPR006693">
    <property type="entry name" value="AB_hydrolase_lipase"/>
</dbReference>
<dbReference type="InterPro" id="IPR025483">
    <property type="entry name" value="Lipase_euk"/>
</dbReference>